<comment type="subcellular location">
    <subcellularLocation>
        <location evidence="1">Mitochondrion membrane</location>
        <topology evidence="1">Multi-pass membrane protein</topology>
    </subcellularLocation>
</comment>
<evidence type="ECO:0000256" key="6">
    <source>
        <dbReference type="ARBA" id="ARBA00022660"/>
    </source>
</evidence>
<dbReference type="AlphaFoldDB" id="A0A5Q0S2C1"/>
<dbReference type="GO" id="GO:0008137">
    <property type="term" value="F:NADH dehydrogenase (ubiquinone) activity"/>
    <property type="evidence" value="ECO:0007669"/>
    <property type="project" value="UniProtKB-EC"/>
</dbReference>
<comment type="catalytic activity">
    <reaction evidence="15">
        <text>a ubiquinone + NADH + 5 H(+)(in) = a ubiquinol + NAD(+) + 4 H(+)(out)</text>
        <dbReference type="Rhea" id="RHEA:29091"/>
        <dbReference type="Rhea" id="RHEA-COMP:9565"/>
        <dbReference type="Rhea" id="RHEA-COMP:9566"/>
        <dbReference type="ChEBI" id="CHEBI:15378"/>
        <dbReference type="ChEBI" id="CHEBI:16389"/>
        <dbReference type="ChEBI" id="CHEBI:17976"/>
        <dbReference type="ChEBI" id="CHEBI:57540"/>
        <dbReference type="ChEBI" id="CHEBI:57945"/>
        <dbReference type="EC" id="7.1.1.2"/>
    </reaction>
</comment>
<dbReference type="GO" id="GO:0031966">
    <property type="term" value="C:mitochondrial membrane"/>
    <property type="evidence" value="ECO:0007669"/>
    <property type="project" value="UniProtKB-SubCell"/>
</dbReference>
<dbReference type="EMBL" id="MK033020">
    <property type="protein sequence ID" value="QGA47527.1"/>
    <property type="molecule type" value="Genomic_DNA"/>
</dbReference>
<protein>
    <recommendedName>
        <fullName evidence="4">NADH-ubiquinone oxidoreductase chain 6</fullName>
        <ecNumber evidence="3">7.1.1.2</ecNumber>
    </recommendedName>
    <alternativeName>
        <fullName evidence="14">NADH dehydrogenase subunit 6</fullName>
    </alternativeName>
</protein>
<evidence type="ECO:0000256" key="15">
    <source>
        <dbReference type="ARBA" id="ARBA00049551"/>
    </source>
</evidence>
<dbReference type="PANTHER" id="PTHR11435">
    <property type="entry name" value="NADH UBIQUINONE OXIDOREDUCTASE SUBUNIT ND6"/>
    <property type="match status" value="1"/>
</dbReference>
<dbReference type="InterPro" id="IPR050269">
    <property type="entry name" value="ComplexI_Subunit6"/>
</dbReference>
<gene>
    <name evidence="17" type="primary">ND6</name>
</gene>
<reference evidence="17" key="2">
    <citation type="journal article" date="2019" name="Mitochondrial DNA Part B Resour">
        <title>Complete mitochondrial genome of Abrus expansivus (Hemiptera: Cicadellidae: Deltocephalinae) from China.</title>
        <authorList>
            <person name="Wang J.-J."/>
            <person name="Xing J.-C."/>
        </authorList>
    </citation>
    <scope>NUCLEOTIDE SEQUENCE</scope>
</reference>
<proteinExistence type="inferred from homology"/>
<evidence type="ECO:0000256" key="11">
    <source>
        <dbReference type="ARBA" id="ARBA00023027"/>
    </source>
</evidence>
<evidence type="ECO:0000256" key="8">
    <source>
        <dbReference type="ARBA" id="ARBA00022967"/>
    </source>
</evidence>
<name>A0A5Q0S2C1_9HEMI</name>
<dbReference type="GeneID" id="42889021"/>
<geneLocation type="mitochondrion" evidence="17"/>
<evidence type="ECO:0000256" key="14">
    <source>
        <dbReference type="ARBA" id="ARBA00031019"/>
    </source>
</evidence>
<dbReference type="PANTHER" id="PTHR11435:SF1">
    <property type="entry name" value="NADH-UBIQUINONE OXIDOREDUCTASE CHAIN 6"/>
    <property type="match status" value="1"/>
</dbReference>
<evidence type="ECO:0000256" key="1">
    <source>
        <dbReference type="ARBA" id="ARBA00004225"/>
    </source>
</evidence>
<evidence type="ECO:0000256" key="13">
    <source>
        <dbReference type="ARBA" id="ARBA00023136"/>
    </source>
</evidence>
<evidence type="ECO:0000256" key="7">
    <source>
        <dbReference type="ARBA" id="ARBA00022692"/>
    </source>
</evidence>
<organism evidence="17">
    <name type="scientific">Abrus expansivus</name>
    <dbReference type="NCBI Taxonomy" id="2664682"/>
    <lineage>
        <taxon>Eukaryota</taxon>
        <taxon>Metazoa</taxon>
        <taxon>Ecdysozoa</taxon>
        <taxon>Arthropoda</taxon>
        <taxon>Hexapoda</taxon>
        <taxon>Insecta</taxon>
        <taxon>Pterygota</taxon>
        <taxon>Neoptera</taxon>
        <taxon>Paraneoptera</taxon>
        <taxon>Hemiptera</taxon>
        <taxon>Auchenorrhyncha</taxon>
        <taxon>Membracoidea</taxon>
        <taxon>Cicadellidae</taxon>
        <taxon>Deltocephalinae</taxon>
        <taxon>Athysanini</taxon>
        <taxon>Abrus</taxon>
    </lineage>
</organism>
<keyword evidence="5" id="KW-0813">Transport</keyword>
<keyword evidence="13 16" id="KW-0472">Membrane</keyword>
<keyword evidence="12 17" id="KW-0496">Mitochondrion</keyword>
<keyword evidence="7 16" id="KW-0812">Transmembrane</keyword>
<evidence type="ECO:0000256" key="4">
    <source>
        <dbReference type="ARBA" id="ARBA00021095"/>
    </source>
</evidence>
<dbReference type="CTD" id="4541"/>
<feature type="transmembrane region" description="Helical" evidence="16">
    <location>
        <begin position="125"/>
        <end position="146"/>
    </location>
</feature>
<evidence type="ECO:0000256" key="3">
    <source>
        <dbReference type="ARBA" id="ARBA00012944"/>
    </source>
</evidence>
<keyword evidence="8" id="KW-1278">Translocase</keyword>
<keyword evidence="10 16" id="KW-1133">Transmembrane helix</keyword>
<evidence type="ECO:0000313" key="17">
    <source>
        <dbReference type="EMBL" id="QGA47527.1"/>
    </source>
</evidence>
<evidence type="ECO:0000256" key="16">
    <source>
        <dbReference type="SAM" id="Phobius"/>
    </source>
</evidence>
<keyword evidence="6" id="KW-0679">Respiratory chain</keyword>
<sequence>MLIMKMMVMISSLIFMIKTPMSLGILLLIQTSLSTILVAKIMDSSWMALIIFLMLIGGLMILFMYMSSISSNEKFSPKIMMAMLLLMVLNPMEELYSESQINDLMKFNMSMDTISLTKIYNKKTIMITIMMFMYMLLAMIVVTKIVKIYKGPLRSRNF</sequence>
<feature type="transmembrane region" description="Helical" evidence="16">
    <location>
        <begin position="44"/>
        <end position="63"/>
    </location>
</feature>
<evidence type="ECO:0000256" key="2">
    <source>
        <dbReference type="ARBA" id="ARBA00005698"/>
    </source>
</evidence>
<reference evidence="17" key="1">
    <citation type="submission" date="2018-10" db="EMBL/GenBank/DDBJ databases">
        <authorList>
            <person name="Wang J."/>
            <person name="Xing J."/>
        </authorList>
    </citation>
    <scope>NUCLEOTIDE SEQUENCE</scope>
</reference>
<dbReference type="RefSeq" id="YP_009711659.1">
    <property type="nucleotide sequence ID" value="NC_045238.1"/>
</dbReference>
<accession>A0A5Q0S2C1</accession>
<comment type="similarity">
    <text evidence="2">Belongs to the complex I subunit 6 family.</text>
</comment>
<evidence type="ECO:0000256" key="10">
    <source>
        <dbReference type="ARBA" id="ARBA00022989"/>
    </source>
</evidence>
<keyword evidence="9" id="KW-0249">Electron transport</keyword>
<evidence type="ECO:0000256" key="5">
    <source>
        <dbReference type="ARBA" id="ARBA00022448"/>
    </source>
</evidence>
<dbReference type="EC" id="7.1.1.2" evidence="3"/>
<feature type="transmembrane region" description="Helical" evidence="16">
    <location>
        <begin position="75"/>
        <end position="92"/>
    </location>
</feature>
<evidence type="ECO:0000256" key="9">
    <source>
        <dbReference type="ARBA" id="ARBA00022982"/>
    </source>
</evidence>
<evidence type="ECO:0000256" key="12">
    <source>
        <dbReference type="ARBA" id="ARBA00023128"/>
    </source>
</evidence>
<keyword evidence="11" id="KW-0520">NAD</keyword>